<dbReference type="PANTHER" id="PTHR11807">
    <property type="entry name" value="ATPASES OF THE PP SUPERFAMILY-RELATED"/>
    <property type="match status" value="1"/>
</dbReference>
<sequence>LGMNLDDYSQSILMNVARGDLVRTLRMAPHMKIGDEMIPRIVPLRKIYEKEVKLYAVLKNITHDSGWCPYSAAAQRNRFRDMLNELETSSPGTKFAIVNFSDALRSAIPRETVTSLGKCSRCGSPTSDNMCQTCKLISV</sequence>
<reference evidence="2" key="1">
    <citation type="submission" date="2013-08" db="EMBL/GenBank/DDBJ databases">
        <authorList>
            <person name="Mendez C."/>
            <person name="Richter M."/>
            <person name="Ferrer M."/>
            <person name="Sanchez J."/>
        </authorList>
    </citation>
    <scope>NUCLEOTIDE SEQUENCE</scope>
</reference>
<feature type="non-terminal residue" evidence="2">
    <location>
        <position position="1"/>
    </location>
</feature>
<evidence type="ECO:0000313" key="2">
    <source>
        <dbReference type="EMBL" id="EQD79860.1"/>
    </source>
</evidence>
<name>T1DCP9_9ZZZZ</name>
<dbReference type="EMBL" id="AUZX01001142">
    <property type="protein sequence ID" value="EQD79860.1"/>
    <property type="molecule type" value="Genomic_DNA"/>
</dbReference>
<accession>T1DCP9</accession>
<organism evidence="2">
    <name type="scientific">mine drainage metagenome</name>
    <dbReference type="NCBI Taxonomy" id="410659"/>
    <lineage>
        <taxon>unclassified sequences</taxon>
        <taxon>metagenomes</taxon>
        <taxon>ecological metagenomes</taxon>
    </lineage>
</organism>
<dbReference type="PANTHER" id="PTHR11807:SF12">
    <property type="entry name" value="CYTOPLASMIC TRNA 2-THIOLATION PROTEIN 1"/>
    <property type="match status" value="1"/>
</dbReference>
<dbReference type="NCBIfam" id="TIGR00269">
    <property type="entry name" value="TIGR00269 family protein"/>
    <property type="match status" value="1"/>
</dbReference>
<keyword evidence="2" id="KW-0548">Nucleotidyltransferase</keyword>
<dbReference type="GO" id="GO:0002144">
    <property type="term" value="C:cytosolic tRNA wobble base thiouridylase complex"/>
    <property type="evidence" value="ECO:0007669"/>
    <property type="project" value="TreeGrafter"/>
</dbReference>
<proteinExistence type="predicted"/>
<evidence type="ECO:0000256" key="1">
    <source>
        <dbReference type="ARBA" id="ARBA00022679"/>
    </source>
</evidence>
<keyword evidence="1 2" id="KW-0808">Transferase</keyword>
<protein>
    <submittedName>
        <fullName evidence="2">Protein belonging to Uncharacterized protein family UPF0021</fullName>
        <ecNumber evidence="2">2.7.7.-</ecNumber>
    </submittedName>
</protein>
<dbReference type="AlphaFoldDB" id="T1DCP9"/>
<dbReference type="EC" id="2.7.7.-" evidence="2"/>
<dbReference type="GO" id="GO:0000049">
    <property type="term" value="F:tRNA binding"/>
    <property type="evidence" value="ECO:0007669"/>
    <property type="project" value="InterPro"/>
</dbReference>
<dbReference type="Gene3D" id="3.40.50.620">
    <property type="entry name" value="HUPs"/>
    <property type="match status" value="1"/>
</dbReference>
<dbReference type="InterPro" id="IPR000541">
    <property type="entry name" value="Ncs6/Tuc1/Ctu1"/>
</dbReference>
<dbReference type="GO" id="GO:0016779">
    <property type="term" value="F:nucleotidyltransferase activity"/>
    <property type="evidence" value="ECO:0007669"/>
    <property type="project" value="UniProtKB-KW"/>
</dbReference>
<reference evidence="2" key="2">
    <citation type="journal article" date="2014" name="ISME J.">
        <title>Microbial stratification in low pH oxic and suboxic macroscopic growths along an acid mine drainage.</title>
        <authorList>
            <person name="Mendez-Garcia C."/>
            <person name="Mesa V."/>
            <person name="Sprenger R.R."/>
            <person name="Richter M."/>
            <person name="Diez M.S."/>
            <person name="Solano J."/>
            <person name="Bargiela R."/>
            <person name="Golyshina O.V."/>
            <person name="Manteca A."/>
            <person name="Ramos J.L."/>
            <person name="Gallego J.R."/>
            <person name="Llorente I."/>
            <person name="Martins Dos Santos V.A."/>
            <person name="Jensen O.N."/>
            <person name="Pelaez A.I."/>
            <person name="Sanchez J."/>
            <person name="Ferrer M."/>
        </authorList>
    </citation>
    <scope>NUCLEOTIDE SEQUENCE</scope>
</reference>
<dbReference type="SUPFAM" id="SSF52402">
    <property type="entry name" value="Adenine nucleotide alpha hydrolases-like"/>
    <property type="match status" value="1"/>
</dbReference>
<comment type="caution">
    <text evidence="2">The sequence shown here is derived from an EMBL/GenBank/DDBJ whole genome shotgun (WGS) entry which is preliminary data.</text>
</comment>
<gene>
    <name evidence="2" type="ORF">B1A_01496</name>
</gene>
<dbReference type="InterPro" id="IPR014729">
    <property type="entry name" value="Rossmann-like_a/b/a_fold"/>
</dbReference>
<dbReference type="GO" id="GO:0002143">
    <property type="term" value="P:tRNA wobble position uridine thiolation"/>
    <property type="evidence" value="ECO:0007669"/>
    <property type="project" value="TreeGrafter"/>
</dbReference>